<dbReference type="AlphaFoldDB" id="A0A103XVL6"/>
<evidence type="ECO:0000313" key="3">
    <source>
        <dbReference type="EMBL" id="KVH97693.1"/>
    </source>
</evidence>
<protein>
    <submittedName>
        <fullName evidence="3">Uncharacterized protein</fullName>
    </submittedName>
</protein>
<keyword evidence="1" id="KW-0812">Transmembrane</keyword>
<keyword evidence="1" id="KW-0472">Membrane</keyword>
<feature type="transmembrane region" description="Helical" evidence="1">
    <location>
        <begin position="57"/>
        <end position="78"/>
    </location>
</feature>
<evidence type="ECO:0000256" key="2">
    <source>
        <dbReference type="SAM" id="SignalP"/>
    </source>
</evidence>
<dbReference type="EMBL" id="LEKV01003821">
    <property type="protein sequence ID" value="KVH97693.1"/>
    <property type="molecule type" value="Genomic_DNA"/>
</dbReference>
<accession>A0A103XVL6</accession>
<organism evidence="3 4">
    <name type="scientific">Cynara cardunculus var. scolymus</name>
    <name type="common">Globe artichoke</name>
    <name type="synonym">Cynara scolymus</name>
    <dbReference type="NCBI Taxonomy" id="59895"/>
    <lineage>
        <taxon>Eukaryota</taxon>
        <taxon>Viridiplantae</taxon>
        <taxon>Streptophyta</taxon>
        <taxon>Embryophyta</taxon>
        <taxon>Tracheophyta</taxon>
        <taxon>Spermatophyta</taxon>
        <taxon>Magnoliopsida</taxon>
        <taxon>eudicotyledons</taxon>
        <taxon>Gunneridae</taxon>
        <taxon>Pentapetalae</taxon>
        <taxon>asterids</taxon>
        <taxon>campanulids</taxon>
        <taxon>Asterales</taxon>
        <taxon>Asteraceae</taxon>
        <taxon>Carduoideae</taxon>
        <taxon>Cardueae</taxon>
        <taxon>Carduinae</taxon>
        <taxon>Cynara</taxon>
    </lineage>
</organism>
<dbReference type="OMA" id="ANEMMEP"/>
<gene>
    <name evidence="3" type="ORF">Ccrd_000195</name>
</gene>
<sequence>MIEATLAIVIMLPLHLGIITRAACLVPKKTPVRLTLTTRSKSVLSLSKMLSFGPSTIPALLTMMSSCPCLAMVVLIAFSTSDSRSTPKSWQTSSPISSLTSAITTLAPCCKKDLTIHSPMP</sequence>
<comment type="caution">
    <text evidence="3">The sequence shown here is derived from an EMBL/GenBank/DDBJ whole genome shotgun (WGS) entry which is preliminary data.</text>
</comment>
<keyword evidence="2" id="KW-0732">Signal</keyword>
<name>A0A103XVL6_CYNCS</name>
<feature type="chain" id="PRO_5007119145" evidence="2">
    <location>
        <begin position="23"/>
        <end position="121"/>
    </location>
</feature>
<reference evidence="3 4" key="1">
    <citation type="journal article" date="2016" name="Sci. Rep.">
        <title>The genome sequence of the outbreeding globe artichoke constructed de novo incorporating a phase-aware low-pass sequencing strategy of F1 progeny.</title>
        <authorList>
            <person name="Scaglione D."/>
            <person name="Reyes-Chin-Wo S."/>
            <person name="Acquadro A."/>
            <person name="Froenicke L."/>
            <person name="Portis E."/>
            <person name="Beitel C."/>
            <person name="Tirone M."/>
            <person name="Mauro R."/>
            <person name="Lo Monaco A."/>
            <person name="Mauromicale G."/>
            <person name="Faccioli P."/>
            <person name="Cattivelli L."/>
            <person name="Rieseberg L."/>
            <person name="Michelmore R."/>
            <person name="Lanteri S."/>
        </authorList>
    </citation>
    <scope>NUCLEOTIDE SEQUENCE [LARGE SCALE GENOMIC DNA]</scope>
    <source>
        <strain evidence="3">2C</strain>
    </source>
</reference>
<feature type="signal peptide" evidence="2">
    <location>
        <begin position="1"/>
        <end position="22"/>
    </location>
</feature>
<proteinExistence type="predicted"/>
<dbReference type="Proteomes" id="UP000243975">
    <property type="component" value="Unassembled WGS sequence"/>
</dbReference>
<dbReference type="Gramene" id="KVH97693">
    <property type="protein sequence ID" value="KVH97693"/>
    <property type="gene ID" value="Ccrd_000195"/>
</dbReference>
<keyword evidence="1" id="KW-1133">Transmembrane helix</keyword>
<keyword evidence="4" id="KW-1185">Reference proteome</keyword>
<evidence type="ECO:0000256" key="1">
    <source>
        <dbReference type="SAM" id="Phobius"/>
    </source>
</evidence>
<evidence type="ECO:0000313" key="4">
    <source>
        <dbReference type="Proteomes" id="UP000243975"/>
    </source>
</evidence>